<evidence type="ECO:0008006" key="3">
    <source>
        <dbReference type="Google" id="ProtNLM"/>
    </source>
</evidence>
<dbReference type="AlphaFoldDB" id="A0A2K1NWG9"/>
<reference evidence="1 2" key="1">
    <citation type="submission" date="2013-12" db="EMBL/GenBank/DDBJ databases">
        <title>Comparative genomics of Petrotoga isolates.</title>
        <authorList>
            <person name="Nesbo C.L."/>
            <person name="Charchuk R."/>
            <person name="Chow K."/>
        </authorList>
    </citation>
    <scope>NUCLEOTIDE SEQUENCE [LARGE SCALE GENOMIC DNA]</scope>
    <source>
        <strain evidence="1 2">DSM 13574</strain>
    </source>
</reference>
<dbReference type="OrthoDB" id="49001at2"/>
<sequence length="142" mass="15158">MKKILVSLFVLIILSVGVFSAPLGIGAKIGEPSGLYIRSYTGLRSFVGVTAAWSFSHDSFSIQADYNAVSPNVFGDVDFSYGGGIHVGVKDDLDLGIRFPLALNFVIPETPVLTFLEIAPGFMFLPSTAFDLSGGLGIVYIF</sequence>
<proteinExistence type="predicted"/>
<dbReference type="RefSeq" id="WP_103067512.1">
    <property type="nucleotide sequence ID" value="NZ_AZRL01000022.1"/>
</dbReference>
<accession>A0A2K1NWG9</accession>
<dbReference type="Proteomes" id="UP000236434">
    <property type="component" value="Unassembled WGS sequence"/>
</dbReference>
<dbReference type="EMBL" id="AZRL01000022">
    <property type="protein sequence ID" value="PNR94882.1"/>
    <property type="molecule type" value="Genomic_DNA"/>
</dbReference>
<evidence type="ECO:0000313" key="1">
    <source>
        <dbReference type="EMBL" id="PNR94882.1"/>
    </source>
</evidence>
<evidence type="ECO:0000313" key="2">
    <source>
        <dbReference type="Proteomes" id="UP000236434"/>
    </source>
</evidence>
<protein>
    <recommendedName>
        <fullName evidence="3">DUF3996 domain-containing protein</fullName>
    </recommendedName>
</protein>
<comment type="caution">
    <text evidence="1">The sequence shown here is derived from an EMBL/GenBank/DDBJ whole genome shotgun (WGS) entry which is preliminary data.</text>
</comment>
<name>A0A2K1NWG9_9BACT</name>
<organism evidence="1 2">
    <name type="scientific">Petrotoga olearia DSM 13574</name>
    <dbReference type="NCBI Taxonomy" id="1122955"/>
    <lineage>
        <taxon>Bacteria</taxon>
        <taxon>Thermotogati</taxon>
        <taxon>Thermotogota</taxon>
        <taxon>Thermotogae</taxon>
        <taxon>Petrotogales</taxon>
        <taxon>Petrotogaceae</taxon>
        <taxon>Petrotoga</taxon>
    </lineage>
</organism>
<gene>
    <name evidence="1" type="ORF">X929_08290</name>
</gene>